<dbReference type="Pfam" id="PF06985">
    <property type="entry name" value="HET"/>
    <property type="match status" value="1"/>
</dbReference>
<dbReference type="InterPro" id="IPR010730">
    <property type="entry name" value="HET"/>
</dbReference>
<dbReference type="Proteomes" id="UP000288168">
    <property type="component" value="Unassembled WGS sequence"/>
</dbReference>
<keyword evidence="3" id="KW-1185">Reference proteome</keyword>
<feature type="domain" description="Heterokaryon incompatibility" evidence="1">
    <location>
        <begin position="222"/>
        <end position="360"/>
    </location>
</feature>
<dbReference type="STRING" id="1325734.A0A428PJF0"/>
<dbReference type="AlphaFoldDB" id="A0A428PJF0"/>
<accession>A0A428PJF0</accession>
<comment type="caution">
    <text evidence="2">The sequence shown here is derived from an EMBL/GenBank/DDBJ whole genome shotgun (WGS) entry which is preliminary data.</text>
</comment>
<sequence>MECSSPCCSFTVAVPPAASDEELPDVAADLCAQCASVDLYALMYGKKPVDWAQGSILKAKASSPCPLCQFLVTAVASKKMLPANPDHELEFELRPEEPRLVYTEYFLYNLKWDDHSLPCRMSDIRVLRLNIDEGDKYLGETQFAKYAVLGNPLDGQQLDFSLHRLEPGKINFALISGWLSYCKAHHETMCGILPGYPRSISRLKVIECETGAIIKLPEGCEFAALSYVWGQPPANEPIKASKTDFLPPHVPKTISDAIQATIGLNLKYLWVDEYCINQRDENELGEQIRIMDMVYHLATITLVATCGEDASFGLPGVSSTLRYKQPAIKINGRTWVSAYVTLKDQIENSRWWSRPWTYQEGLFARRRLYFTETEIFFECNTICIQEGLAYDLHHLEEYGGNPQRFLHRGSFGVFGSITLDDVIEHVGRRQMTYQSDALNVLRGIFRSFSSMPSPIRHFWGIPIDRNTWLTKPSCWASRWGVDELNRLAEANEPGYFDAVFADTLLWRLRDASHRRDGFPSRSWAGWVSPLRGFDAWAIETRGLTMGVKVLLQRKDGTWKRISEEVVSEIDAGNASGTVPYLHILRIETWVVQVTFKYLPDNDFESLQDLLGTTISKAVYFLVLPMTDPDSSSPERQRTGYWPLIPTMAVEGNDEHHRELCEETFDCLLFSPRARYGLVVRKVGNVSERLGYLNIQPFVVRREGPSEFEPIWERYTSTKRFTDYVPMTIKTVMLG</sequence>
<name>A0A428PJF0_9HYPO</name>
<reference evidence="2 3" key="1">
    <citation type="submission" date="2017-06" db="EMBL/GenBank/DDBJ databases">
        <title>Comparative genomic analysis of Ambrosia Fusariam Clade fungi.</title>
        <authorList>
            <person name="Stajich J.E."/>
            <person name="Carrillo J."/>
            <person name="Kijimoto T."/>
            <person name="Eskalen A."/>
            <person name="O'Donnell K."/>
            <person name="Kasson M."/>
        </authorList>
    </citation>
    <scope>NUCLEOTIDE SEQUENCE [LARGE SCALE GENOMIC DNA]</scope>
    <source>
        <strain evidence="2 3">NRRL62584</strain>
    </source>
</reference>
<evidence type="ECO:0000313" key="3">
    <source>
        <dbReference type="Proteomes" id="UP000288168"/>
    </source>
</evidence>
<proteinExistence type="predicted"/>
<dbReference type="OrthoDB" id="5428863at2759"/>
<organism evidence="2 3">
    <name type="scientific">Fusarium duplospermum</name>
    <dbReference type="NCBI Taxonomy" id="1325734"/>
    <lineage>
        <taxon>Eukaryota</taxon>
        <taxon>Fungi</taxon>
        <taxon>Dikarya</taxon>
        <taxon>Ascomycota</taxon>
        <taxon>Pezizomycotina</taxon>
        <taxon>Sordariomycetes</taxon>
        <taxon>Hypocreomycetidae</taxon>
        <taxon>Hypocreales</taxon>
        <taxon>Nectriaceae</taxon>
        <taxon>Fusarium</taxon>
        <taxon>Fusarium solani species complex</taxon>
    </lineage>
</organism>
<dbReference type="PANTHER" id="PTHR33112:SF1">
    <property type="entry name" value="HETEROKARYON INCOMPATIBILITY DOMAIN-CONTAINING PROTEIN"/>
    <property type="match status" value="1"/>
</dbReference>
<dbReference type="EMBL" id="NKCI01000126">
    <property type="protein sequence ID" value="RSL53154.1"/>
    <property type="molecule type" value="Genomic_DNA"/>
</dbReference>
<evidence type="ECO:0000259" key="1">
    <source>
        <dbReference type="Pfam" id="PF06985"/>
    </source>
</evidence>
<dbReference type="PANTHER" id="PTHR33112">
    <property type="entry name" value="DOMAIN PROTEIN, PUTATIVE-RELATED"/>
    <property type="match status" value="1"/>
</dbReference>
<gene>
    <name evidence="2" type="ORF">CEP54_010570</name>
</gene>
<evidence type="ECO:0000313" key="2">
    <source>
        <dbReference type="EMBL" id="RSL53154.1"/>
    </source>
</evidence>
<protein>
    <recommendedName>
        <fullName evidence="1">Heterokaryon incompatibility domain-containing protein</fullName>
    </recommendedName>
</protein>